<dbReference type="OrthoDB" id="1684927at2"/>
<comment type="caution">
    <text evidence="1">The sequence shown here is derived from an EMBL/GenBank/DDBJ whole genome shotgun (WGS) entry which is preliminary data.</text>
</comment>
<dbReference type="RefSeq" id="WP_006862586.1">
    <property type="nucleotide sequence ID" value="NZ_ACCL02000012.1"/>
</dbReference>
<keyword evidence="2" id="KW-1185">Reference proteome</keyword>
<dbReference type="AlphaFoldDB" id="C6LGP1"/>
<protein>
    <submittedName>
        <fullName evidence="1">Uncharacterized protein</fullName>
    </submittedName>
</protein>
<evidence type="ECO:0000313" key="2">
    <source>
        <dbReference type="Proteomes" id="UP000005561"/>
    </source>
</evidence>
<accession>C6LGP1</accession>
<proteinExistence type="predicted"/>
<dbReference type="Proteomes" id="UP000005561">
    <property type="component" value="Unassembled WGS sequence"/>
</dbReference>
<name>C6LGP1_9FIRM</name>
<dbReference type="EMBL" id="ACCL02000012">
    <property type="protein sequence ID" value="EET60241.1"/>
    <property type="molecule type" value="Genomic_DNA"/>
</dbReference>
<dbReference type="STRING" id="168384.SAMN05660368_00940"/>
<reference evidence="1" key="1">
    <citation type="submission" date="2009-07" db="EMBL/GenBank/DDBJ databases">
        <authorList>
            <person name="Weinstock G."/>
            <person name="Sodergren E."/>
            <person name="Clifton S."/>
            <person name="Fulton L."/>
            <person name="Fulton B."/>
            <person name="Courtney L."/>
            <person name="Fronick C."/>
            <person name="Harrison M."/>
            <person name="Strong C."/>
            <person name="Farmer C."/>
            <person name="Delahaunty K."/>
            <person name="Markovic C."/>
            <person name="Hall O."/>
            <person name="Minx P."/>
            <person name="Tomlinson C."/>
            <person name="Mitreva M."/>
            <person name="Nelson J."/>
            <person name="Hou S."/>
            <person name="Wollam A."/>
            <person name="Pepin K.H."/>
            <person name="Johnson M."/>
            <person name="Bhonagiri V."/>
            <person name="Nash W.E."/>
            <person name="Warren W."/>
            <person name="Chinwalla A."/>
            <person name="Mardis E.R."/>
            <person name="Wilson R.K."/>
        </authorList>
    </citation>
    <scope>NUCLEOTIDE SEQUENCE [LARGE SCALE GENOMIC DNA]</scope>
    <source>
        <strain evidence="1">DSM 14469</strain>
    </source>
</reference>
<evidence type="ECO:0000313" key="1">
    <source>
        <dbReference type="EMBL" id="EET60241.1"/>
    </source>
</evidence>
<sequence length="157" mass="17527">MGYSDYVGVAGTIINISRGNNCCSQMMSLRTAEGIINFTVEADTQIMDNRQLRPGMQVIAFYDSSLPVPLIFPPQYRAQIIAVPGRNEQVMLNFFDRNLTAADRSLQLNVGRNTVIRTVNGQAFTCSLQNRFLLVYYTAVTRSIPPQTTPDRVVVLC</sequence>
<gene>
    <name evidence="1" type="ORF">BRYFOR_07801</name>
</gene>
<dbReference type="eggNOG" id="ENOG502ZBPT">
    <property type="taxonomic scope" value="Bacteria"/>
</dbReference>
<organism evidence="1 2">
    <name type="scientific">Marvinbryantia formatexigens DSM 14469</name>
    <dbReference type="NCBI Taxonomy" id="478749"/>
    <lineage>
        <taxon>Bacteria</taxon>
        <taxon>Bacillati</taxon>
        <taxon>Bacillota</taxon>
        <taxon>Clostridia</taxon>
        <taxon>Lachnospirales</taxon>
        <taxon>Lachnospiraceae</taxon>
        <taxon>Marvinbryantia</taxon>
    </lineage>
</organism>